<dbReference type="SMART" id="SM00582">
    <property type="entry name" value="RPR"/>
    <property type="match status" value="1"/>
</dbReference>
<feature type="region of interest" description="Disordered" evidence="1">
    <location>
        <begin position="259"/>
        <end position="282"/>
    </location>
</feature>
<dbReference type="InterPro" id="IPR045154">
    <property type="entry name" value="PCF11-like"/>
</dbReference>
<accession>A0A316W4B2</accession>
<feature type="region of interest" description="Disordered" evidence="1">
    <location>
        <begin position="1"/>
        <end position="20"/>
    </location>
</feature>
<dbReference type="RefSeq" id="XP_025371927.1">
    <property type="nucleotide sequence ID" value="XM_025511411.1"/>
</dbReference>
<dbReference type="AlphaFoldDB" id="A0A316W4B2"/>
<dbReference type="InParanoid" id="A0A316W4B2"/>
<dbReference type="SUPFAM" id="SSF48464">
    <property type="entry name" value="ENTH/VHS domain"/>
    <property type="match status" value="1"/>
</dbReference>
<feature type="non-terminal residue" evidence="3">
    <location>
        <position position="1"/>
    </location>
</feature>
<dbReference type="OrthoDB" id="2129491at2759"/>
<dbReference type="PANTHER" id="PTHR15921:SF3">
    <property type="entry name" value="PRE-MRNA CLEAVAGE COMPLEX 2 PROTEIN PCF11"/>
    <property type="match status" value="1"/>
</dbReference>
<dbReference type="InterPro" id="IPR047415">
    <property type="entry name" value="Pcf11_CID"/>
</dbReference>
<dbReference type="InterPro" id="IPR054127">
    <property type="entry name" value="Pcf11_C"/>
</dbReference>
<feature type="compositionally biased region" description="Polar residues" evidence="1">
    <location>
        <begin position="1"/>
        <end position="10"/>
    </location>
</feature>
<dbReference type="InterPro" id="IPR008942">
    <property type="entry name" value="ENTH_VHS"/>
</dbReference>
<evidence type="ECO:0000259" key="2">
    <source>
        <dbReference type="PROSITE" id="PS51391"/>
    </source>
</evidence>
<feature type="region of interest" description="Disordered" evidence="1">
    <location>
        <begin position="541"/>
        <end position="566"/>
    </location>
</feature>
<dbReference type="CDD" id="cd16982">
    <property type="entry name" value="CID_Pcf11"/>
    <property type="match status" value="1"/>
</dbReference>
<dbReference type="GO" id="GO:0005849">
    <property type="term" value="C:mRNA cleavage factor complex"/>
    <property type="evidence" value="ECO:0007669"/>
    <property type="project" value="TreeGrafter"/>
</dbReference>
<dbReference type="GO" id="GO:0003729">
    <property type="term" value="F:mRNA binding"/>
    <property type="evidence" value="ECO:0007669"/>
    <property type="project" value="InterPro"/>
</dbReference>
<dbReference type="PROSITE" id="PS51391">
    <property type="entry name" value="CID"/>
    <property type="match status" value="1"/>
</dbReference>
<feature type="non-terminal residue" evidence="3">
    <location>
        <position position="566"/>
    </location>
</feature>
<dbReference type="Gene3D" id="1.25.40.90">
    <property type="match status" value="1"/>
</dbReference>
<feature type="compositionally biased region" description="Basic and acidic residues" evidence="1">
    <location>
        <begin position="557"/>
        <end position="566"/>
    </location>
</feature>
<proteinExistence type="predicted"/>
<dbReference type="FunFam" id="1.25.40.90:FF:000016">
    <property type="entry name" value="mRNA cleavage factor complex component Pcf11"/>
    <property type="match status" value="1"/>
</dbReference>
<dbReference type="InterPro" id="IPR006569">
    <property type="entry name" value="CID_dom"/>
</dbReference>
<dbReference type="Pfam" id="PF21936">
    <property type="entry name" value="Pcf11_C"/>
    <property type="match status" value="1"/>
</dbReference>
<dbReference type="GO" id="GO:0005737">
    <property type="term" value="C:cytoplasm"/>
    <property type="evidence" value="ECO:0007669"/>
    <property type="project" value="TreeGrafter"/>
</dbReference>
<dbReference type="FunCoup" id="A0A316W4B2">
    <property type="interactions" value="249"/>
</dbReference>
<reference evidence="3 4" key="1">
    <citation type="journal article" date="2018" name="Mol. Biol. Evol.">
        <title>Broad Genomic Sampling Reveals a Smut Pathogenic Ancestry of the Fungal Clade Ustilaginomycotina.</title>
        <authorList>
            <person name="Kijpornyongpan T."/>
            <person name="Mondo S.J."/>
            <person name="Barry K."/>
            <person name="Sandor L."/>
            <person name="Lee J."/>
            <person name="Lipzen A."/>
            <person name="Pangilinan J."/>
            <person name="LaButti K."/>
            <person name="Hainaut M."/>
            <person name="Henrissat B."/>
            <person name="Grigoriev I.V."/>
            <person name="Spatafora J.W."/>
            <person name="Aime M.C."/>
        </authorList>
    </citation>
    <scope>NUCLEOTIDE SEQUENCE [LARGE SCALE GENOMIC DNA]</scope>
    <source>
        <strain evidence="3 4">MCA 4658</strain>
    </source>
</reference>
<sequence>PQQQYFQASPTLPPQAPSDPDGFAAMYHGQLSQLTFNSKPIITGLTILAHEHAGDMANVIAQVLDEHISAARPEHRLPALYLLDSISKNVGAPYTTMWSERISALYLETYRIVDQPTKMRMEELLATWRNSGPGKSQLFGPNAQWEIERTLFGNQGPPQTSKANAMGSVSGYRSPMVVQNKQRGLELIDRLLALGTQLQYRNPAAHDQNRMTALRQLKSVLQSSNLTREELGQITAQLEALSAQSSNFAETLANLGRLGPLGGATPPHQPYSGTGPAAVPAPAAAAAQPSDLIRSLMQAGLIKSGLSATATPPHVISTPPHAGGNDASLTASATAAAKARAQDSDYESAVLSLSINLSGPALQKEPNSLSVEIMTSNKFLPLQCRQCSNRYPAGEAGQKSMDEHLDWHFRHNRRAKEMAARGQGQSRSWLSRIGHWIRGGFDDSPPTKTEAGEESARSGGLTPAQQAELRAAAKSFVVAPSDDPSAATRPCPICKELFKSEWNEDEEEWIWKDATKVDAVVSIYYHATCRYSAKALSNTVGARGASPQAGSNIKSPTDSRDATPEM</sequence>
<organism evidence="3 4">
    <name type="scientific">Ceraceosorus guamensis</name>
    <dbReference type="NCBI Taxonomy" id="1522189"/>
    <lineage>
        <taxon>Eukaryota</taxon>
        <taxon>Fungi</taxon>
        <taxon>Dikarya</taxon>
        <taxon>Basidiomycota</taxon>
        <taxon>Ustilaginomycotina</taxon>
        <taxon>Exobasidiomycetes</taxon>
        <taxon>Ceraceosorales</taxon>
        <taxon>Ceraceosoraceae</taxon>
        <taxon>Ceraceosorus</taxon>
    </lineage>
</organism>
<dbReference type="PANTHER" id="PTHR15921">
    <property type="entry name" value="PRE-MRNA CLEAVAGE COMPLEX II"/>
    <property type="match status" value="1"/>
</dbReference>
<evidence type="ECO:0000256" key="1">
    <source>
        <dbReference type="SAM" id="MobiDB-lite"/>
    </source>
</evidence>
<keyword evidence="4" id="KW-1185">Reference proteome</keyword>
<dbReference type="Pfam" id="PF04818">
    <property type="entry name" value="CID"/>
    <property type="match status" value="1"/>
</dbReference>
<dbReference type="EMBL" id="KZ819359">
    <property type="protein sequence ID" value="PWN44767.1"/>
    <property type="molecule type" value="Genomic_DNA"/>
</dbReference>
<protein>
    <recommendedName>
        <fullName evidence="2">CID domain-containing protein</fullName>
    </recommendedName>
</protein>
<evidence type="ECO:0000313" key="4">
    <source>
        <dbReference type="Proteomes" id="UP000245783"/>
    </source>
</evidence>
<dbReference type="GO" id="GO:0031124">
    <property type="term" value="P:mRNA 3'-end processing"/>
    <property type="evidence" value="ECO:0007669"/>
    <property type="project" value="InterPro"/>
</dbReference>
<name>A0A316W4B2_9BASI</name>
<feature type="domain" description="CID" evidence="2">
    <location>
        <begin position="19"/>
        <end position="155"/>
    </location>
</feature>
<dbReference type="GO" id="GO:0000993">
    <property type="term" value="F:RNA polymerase II complex binding"/>
    <property type="evidence" value="ECO:0007669"/>
    <property type="project" value="InterPro"/>
</dbReference>
<dbReference type="GO" id="GO:0006369">
    <property type="term" value="P:termination of RNA polymerase II transcription"/>
    <property type="evidence" value="ECO:0007669"/>
    <property type="project" value="InterPro"/>
</dbReference>
<evidence type="ECO:0000313" key="3">
    <source>
        <dbReference type="EMBL" id="PWN44767.1"/>
    </source>
</evidence>
<feature type="region of interest" description="Disordered" evidence="1">
    <location>
        <begin position="438"/>
        <end position="463"/>
    </location>
</feature>
<dbReference type="Proteomes" id="UP000245783">
    <property type="component" value="Unassembled WGS sequence"/>
</dbReference>
<dbReference type="STRING" id="1522189.A0A316W4B2"/>
<gene>
    <name evidence="3" type="ORF">IE81DRAFT_271598</name>
</gene>
<dbReference type="GeneID" id="37033281"/>